<dbReference type="GO" id="GO:0046872">
    <property type="term" value="F:metal ion binding"/>
    <property type="evidence" value="ECO:0007669"/>
    <property type="project" value="UniProtKB-KW"/>
</dbReference>
<dbReference type="SUPFAM" id="SSF56784">
    <property type="entry name" value="HAD-like"/>
    <property type="match status" value="1"/>
</dbReference>
<reference evidence="10 11" key="1">
    <citation type="submission" date="2016-10" db="EMBL/GenBank/DDBJ databases">
        <authorList>
            <person name="de Groot N.N."/>
        </authorList>
    </citation>
    <scope>NUCLEOTIDE SEQUENCE [LARGE SCALE GENOMIC DNA]</scope>
    <source>
        <strain evidence="10 11">DSM 19981</strain>
    </source>
</reference>
<dbReference type="AlphaFoldDB" id="A0A1I4D3T2"/>
<dbReference type="NCBIfam" id="TIGR01525">
    <property type="entry name" value="ATPase-IB_hvy"/>
    <property type="match status" value="1"/>
</dbReference>
<dbReference type="PRINTS" id="PR00119">
    <property type="entry name" value="CATATPASE"/>
</dbReference>
<feature type="transmembrane region" description="Helical" evidence="8">
    <location>
        <begin position="34"/>
        <end position="53"/>
    </location>
</feature>
<dbReference type="GO" id="GO:0005524">
    <property type="term" value="F:ATP binding"/>
    <property type="evidence" value="ECO:0007669"/>
    <property type="project" value="UniProtKB-UniRule"/>
</dbReference>
<dbReference type="GO" id="GO:0016887">
    <property type="term" value="F:ATP hydrolysis activity"/>
    <property type="evidence" value="ECO:0007669"/>
    <property type="project" value="InterPro"/>
</dbReference>
<evidence type="ECO:0000256" key="5">
    <source>
        <dbReference type="ARBA" id="ARBA00023136"/>
    </source>
</evidence>
<evidence type="ECO:0000256" key="6">
    <source>
        <dbReference type="ARBA" id="ARBA00039097"/>
    </source>
</evidence>
<dbReference type="Gene3D" id="3.40.1110.10">
    <property type="entry name" value="Calcium-transporting ATPase, cytoplasmic domain N"/>
    <property type="match status" value="1"/>
</dbReference>
<evidence type="ECO:0000256" key="3">
    <source>
        <dbReference type="ARBA" id="ARBA00022692"/>
    </source>
</evidence>
<keyword evidence="5 8" id="KW-0472">Membrane</keyword>
<dbReference type="SUPFAM" id="SSF81665">
    <property type="entry name" value="Calcium ATPase, transmembrane domain M"/>
    <property type="match status" value="1"/>
</dbReference>
<dbReference type="GO" id="GO:0016463">
    <property type="term" value="F:P-type zinc transporter activity"/>
    <property type="evidence" value="ECO:0007669"/>
    <property type="project" value="UniProtKB-EC"/>
</dbReference>
<keyword evidence="8" id="KW-0479">Metal-binding</keyword>
<dbReference type="Proteomes" id="UP000199473">
    <property type="component" value="Unassembled WGS sequence"/>
</dbReference>
<dbReference type="InterPro" id="IPR001757">
    <property type="entry name" value="P_typ_ATPase"/>
</dbReference>
<evidence type="ECO:0000256" key="4">
    <source>
        <dbReference type="ARBA" id="ARBA00022989"/>
    </source>
</evidence>
<feature type="transmembrane region" description="Helical" evidence="8">
    <location>
        <begin position="557"/>
        <end position="576"/>
    </location>
</feature>
<dbReference type="STRING" id="1123062.SAMN02745775_109153"/>
<dbReference type="InterPro" id="IPR023298">
    <property type="entry name" value="ATPase_P-typ_TM_dom_sf"/>
</dbReference>
<comment type="similarity">
    <text evidence="2 8">Belongs to the cation transport ATPase (P-type) (TC 3.A.3) family. Type IB subfamily.</text>
</comment>
<dbReference type="NCBIfam" id="TIGR01512">
    <property type="entry name" value="ATPase-IB2_Cd"/>
    <property type="match status" value="1"/>
</dbReference>
<dbReference type="Gene3D" id="3.40.50.1000">
    <property type="entry name" value="HAD superfamily/HAD-like"/>
    <property type="match status" value="1"/>
</dbReference>
<sequence length="608" mass="61650">MDEIAKRRLLIAAGTGLALGLALRLAGLATLSSLSLGAGTAVVLVALLVQIARSIARRDFALDVVAALAMAGALALGEWLAGAVVALMFAGGQMLEARASARARREMTALLARQPRTALRQDASGLTEIPIEAIRPGDRLLIRKGEVLPVDGRLEAPALLDEAALTGEPLPVSRPAGDAARSGATNAGESLVLLALRPASESTYAAIVRLVEGAAAAKPPMARLAERWSVAFLVATLTLSGLAWLLTGDPARALAVLVIATPCPLLLAVPVALVAGMNRAARAGVLVKSGAALERLASVSILVMDKTGTLTEGRPRLVAIRPAPGMAEGELLRLSAALDQASGHVLAAALVAAAQEAGHALPLPEEVREEAGAGLSGRVEGRAIAIGTRGFVAFHAPLPEAGAHEPGTAIVTVAIDGRFAGSLLFQDALRADAPAMVAAARRAGISRVVLLSGDAEAPAQAVGRQVGADAVFADHDPARKLAVIEAERRSGRVLMVGDGVNDAPALAMADVGIAMAARGSAAPGEAADAVVLVDHLDRVATALFAARRAQAIAKQSVAIGITLSILGMVAAALGYLSPVQGALIQEGIDVAVVLNALRALGPGRDETT</sequence>
<dbReference type="EC" id="7.2.2.12" evidence="6"/>
<keyword evidence="8" id="KW-1003">Cell membrane</keyword>
<dbReference type="InterPro" id="IPR051014">
    <property type="entry name" value="Cation_Transport_ATPase_IB"/>
</dbReference>
<dbReference type="InterPro" id="IPR018303">
    <property type="entry name" value="ATPase_P-typ_P_site"/>
</dbReference>
<dbReference type="RefSeq" id="WP_092961835.1">
    <property type="nucleotide sequence ID" value="NZ_FOSQ01000009.1"/>
</dbReference>
<keyword evidence="3 8" id="KW-0812">Transmembrane</keyword>
<accession>A0A1I4D3T2</accession>
<dbReference type="InterPro" id="IPR036412">
    <property type="entry name" value="HAD-like_sf"/>
</dbReference>
<proteinExistence type="inferred from homology"/>
<name>A0A1I4D3T2_9PROT</name>
<feature type="transmembrane region" description="Helical" evidence="8">
    <location>
        <begin position="60"/>
        <end position="77"/>
    </location>
</feature>
<dbReference type="InterPro" id="IPR027256">
    <property type="entry name" value="P-typ_ATPase_IB"/>
</dbReference>
<keyword evidence="8" id="KW-0547">Nucleotide-binding</keyword>
<dbReference type="InterPro" id="IPR023299">
    <property type="entry name" value="ATPase_P-typ_cyto_dom_N"/>
</dbReference>
<dbReference type="PANTHER" id="PTHR48085">
    <property type="entry name" value="CADMIUM/ZINC-TRANSPORTING ATPASE HMA2-RELATED"/>
    <property type="match status" value="1"/>
</dbReference>
<keyword evidence="8" id="KW-0067">ATP-binding</keyword>
<dbReference type="InterPro" id="IPR023214">
    <property type="entry name" value="HAD_sf"/>
</dbReference>
<evidence type="ECO:0000259" key="9">
    <source>
        <dbReference type="Pfam" id="PF00122"/>
    </source>
</evidence>
<dbReference type="InterPro" id="IPR059000">
    <property type="entry name" value="ATPase_P-type_domA"/>
</dbReference>
<evidence type="ECO:0000313" key="10">
    <source>
        <dbReference type="EMBL" id="SFK88172.1"/>
    </source>
</evidence>
<keyword evidence="11" id="KW-1185">Reference proteome</keyword>
<evidence type="ECO:0000313" key="11">
    <source>
        <dbReference type="Proteomes" id="UP000199473"/>
    </source>
</evidence>
<keyword evidence="4 8" id="KW-1133">Transmembrane helix</keyword>
<evidence type="ECO:0000256" key="7">
    <source>
        <dbReference type="ARBA" id="ARBA00047308"/>
    </source>
</evidence>
<dbReference type="SUPFAM" id="SSF81653">
    <property type="entry name" value="Calcium ATPase, transduction domain A"/>
    <property type="match status" value="1"/>
</dbReference>
<protein>
    <recommendedName>
        <fullName evidence="6">P-type Zn(2+) transporter</fullName>
        <ecNumber evidence="6">7.2.2.12</ecNumber>
    </recommendedName>
</protein>
<dbReference type="Pfam" id="PF00702">
    <property type="entry name" value="Hydrolase"/>
    <property type="match status" value="1"/>
</dbReference>
<dbReference type="GO" id="GO:0015086">
    <property type="term" value="F:cadmium ion transmembrane transporter activity"/>
    <property type="evidence" value="ECO:0007669"/>
    <property type="project" value="TreeGrafter"/>
</dbReference>
<dbReference type="Pfam" id="PF00122">
    <property type="entry name" value="E1-E2_ATPase"/>
    <property type="match status" value="1"/>
</dbReference>
<dbReference type="OrthoDB" id="9760802at2"/>
<gene>
    <name evidence="10" type="ORF">SAMN02745775_109153</name>
</gene>
<comment type="catalytic activity">
    <reaction evidence="7">
        <text>Zn(2+)(in) + ATP + H2O = Zn(2+)(out) + ADP + phosphate + H(+)</text>
        <dbReference type="Rhea" id="RHEA:20621"/>
        <dbReference type="ChEBI" id="CHEBI:15377"/>
        <dbReference type="ChEBI" id="CHEBI:15378"/>
        <dbReference type="ChEBI" id="CHEBI:29105"/>
        <dbReference type="ChEBI" id="CHEBI:30616"/>
        <dbReference type="ChEBI" id="CHEBI:43474"/>
        <dbReference type="ChEBI" id="CHEBI:456216"/>
        <dbReference type="EC" id="7.2.2.12"/>
    </reaction>
</comment>
<comment type="subcellular location">
    <subcellularLocation>
        <location evidence="8">Cell membrane</location>
    </subcellularLocation>
    <subcellularLocation>
        <location evidence="1">Membrane</location>
    </subcellularLocation>
</comment>
<dbReference type="NCBIfam" id="TIGR01494">
    <property type="entry name" value="ATPase_P-type"/>
    <property type="match status" value="1"/>
</dbReference>
<evidence type="ECO:0000256" key="8">
    <source>
        <dbReference type="RuleBase" id="RU362081"/>
    </source>
</evidence>
<dbReference type="Gene3D" id="2.70.150.10">
    <property type="entry name" value="Calcium-transporting ATPase, cytoplasmic transduction domain A"/>
    <property type="match status" value="1"/>
</dbReference>
<dbReference type="InterPro" id="IPR008250">
    <property type="entry name" value="ATPase_P-typ_transduc_dom_A_sf"/>
</dbReference>
<organism evidence="10 11">
    <name type="scientific">Falsiroseomonas stagni DSM 19981</name>
    <dbReference type="NCBI Taxonomy" id="1123062"/>
    <lineage>
        <taxon>Bacteria</taxon>
        <taxon>Pseudomonadati</taxon>
        <taxon>Pseudomonadota</taxon>
        <taxon>Alphaproteobacteria</taxon>
        <taxon>Acetobacterales</taxon>
        <taxon>Roseomonadaceae</taxon>
        <taxon>Falsiroseomonas</taxon>
    </lineage>
</organism>
<evidence type="ECO:0000256" key="1">
    <source>
        <dbReference type="ARBA" id="ARBA00004370"/>
    </source>
</evidence>
<dbReference type="EMBL" id="FOSQ01000009">
    <property type="protein sequence ID" value="SFK88172.1"/>
    <property type="molecule type" value="Genomic_DNA"/>
</dbReference>
<feature type="transmembrane region" description="Helical" evidence="8">
    <location>
        <begin position="253"/>
        <end position="275"/>
    </location>
</feature>
<feature type="domain" description="P-type ATPase A" evidence="9">
    <location>
        <begin position="114"/>
        <end position="212"/>
    </location>
</feature>
<dbReference type="PROSITE" id="PS00154">
    <property type="entry name" value="ATPASE_E1_E2"/>
    <property type="match status" value="1"/>
</dbReference>
<feature type="transmembrane region" description="Helical" evidence="8">
    <location>
        <begin position="228"/>
        <end position="247"/>
    </location>
</feature>
<evidence type="ECO:0000256" key="2">
    <source>
        <dbReference type="ARBA" id="ARBA00006024"/>
    </source>
</evidence>
<dbReference type="GO" id="GO:0005886">
    <property type="term" value="C:plasma membrane"/>
    <property type="evidence" value="ECO:0007669"/>
    <property type="project" value="UniProtKB-SubCell"/>
</dbReference>
<dbReference type="PANTHER" id="PTHR48085:SF5">
    <property type="entry name" value="CADMIUM_ZINC-TRANSPORTING ATPASE HMA4-RELATED"/>
    <property type="match status" value="1"/>
</dbReference>